<accession>A0A382WUH8</accession>
<evidence type="ECO:0000259" key="4">
    <source>
        <dbReference type="Pfam" id="PF03160"/>
    </source>
</evidence>
<dbReference type="GO" id="GO:0010855">
    <property type="term" value="F:adenylate cyclase inhibitor activity"/>
    <property type="evidence" value="ECO:0007669"/>
    <property type="project" value="TreeGrafter"/>
</dbReference>
<reference evidence="5" key="1">
    <citation type="submission" date="2018-05" db="EMBL/GenBank/DDBJ databases">
        <authorList>
            <person name="Lanie J.A."/>
            <person name="Ng W.-L."/>
            <person name="Kazmierczak K.M."/>
            <person name="Andrzejewski T.M."/>
            <person name="Davidsen T.M."/>
            <person name="Wayne K.J."/>
            <person name="Tettelin H."/>
            <person name="Glass J.I."/>
            <person name="Rusch D."/>
            <person name="Podicherti R."/>
            <person name="Tsui H.-C.T."/>
            <person name="Winkler M.E."/>
        </authorList>
    </citation>
    <scope>NUCLEOTIDE SEQUENCE</scope>
</reference>
<dbReference type="Pfam" id="PF03160">
    <property type="entry name" value="Calx-beta"/>
    <property type="match status" value="2"/>
</dbReference>
<evidence type="ECO:0000256" key="2">
    <source>
        <dbReference type="ARBA" id="ARBA00022737"/>
    </source>
</evidence>
<dbReference type="GO" id="GO:0001965">
    <property type="term" value="F:G-protein alpha-subunit binding"/>
    <property type="evidence" value="ECO:0007669"/>
    <property type="project" value="TreeGrafter"/>
</dbReference>
<keyword evidence="1" id="KW-0732">Signal</keyword>
<dbReference type="EMBL" id="UINC01162490">
    <property type="protein sequence ID" value="SVD62269.1"/>
    <property type="molecule type" value="Genomic_DNA"/>
</dbReference>
<dbReference type="GO" id="GO:0071277">
    <property type="term" value="P:cellular response to calcium ion"/>
    <property type="evidence" value="ECO:0007669"/>
    <property type="project" value="TreeGrafter"/>
</dbReference>
<dbReference type="PANTHER" id="PTHR46682">
    <property type="entry name" value="ADHESION G-PROTEIN COUPLED RECEPTOR V1"/>
    <property type="match status" value="1"/>
</dbReference>
<gene>
    <name evidence="5" type="ORF">METZ01_LOCUS415123</name>
</gene>
<evidence type="ECO:0000256" key="3">
    <source>
        <dbReference type="ARBA" id="ARBA00022837"/>
    </source>
</evidence>
<sequence length="262" mass="28502">MMRIISIIQYVSFLALLSGNLLFGITVEFEDQESTGNENEDGLVTVVFLGGNATGYFTYEIKTSQSTATPYGESYADFNQTGESIWVSSATSYVIDLNLINDNRYEDDETIVIEIEGVSDGNFSLGDEADLTHEFTIDSEDALPSVAFRASSSSEEEGEYINIYVDINADGSSPGETGTVDWTITNVSTSSNDHNVSTSGELTFTQGSSARYISYRAYDDVLDEESETFTITLSNVDNLALGGGTHTHTITDDDDPPDVQFS</sequence>
<dbReference type="Gene3D" id="2.60.40.2030">
    <property type="match status" value="2"/>
</dbReference>
<protein>
    <recommendedName>
        <fullName evidence="4">Calx-beta domain-containing protein</fullName>
    </recommendedName>
</protein>
<evidence type="ECO:0000256" key="1">
    <source>
        <dbReference type="ARBA" id="ARBA00022729"/>
    </source>
</evidence>
<name>A0A382WUH8_9ZZZZ</name>
<dbReference type="InterPro" id="IPR038081">
    <property type="entry name" value="CalX-like_sf"/>
</dbReference>
<dbReference type="InterPro" id="IPR003644">
    <property type="entry name" value="Calx_beta"/>
</dbReference>
<dbReference type="AlphaFoldDB" id="A0A382WUH8"/>
<feature type="domain" description="Calx-beta" evidence="4">
    <location>
        <begin position="25"/>
        <end position="121"/>
    </location>
</feature>
<keyword evidence="3" id="KW-0106">Calcium</keyword>
<evidence type="ECO:0000313" key="5">
    <source>
        <dbReference type="EMBL" id="SVD62269.1"/>
    </source>
</evidence>
<dbReference type="SUPFAM" id="SSF141072">
    <property type="entry name" value="CalX-like"/>
    <property type="match status" value="2"/>
</dbReference>
<dbReference type="PANTHER" id="PTHR46682:SF1">
    <property type="entry name" value="ADHESION G-PROTEIN COUPLED RECEPTOR V1"/>
    <property type="match status" value="1"/>
</dbReference>
<dbReference type="GO" id="GO:0005737">
    <property type="term" value="C:cytoplasm"/>
    <property type="evidence" value="ECO:0007669"/>
    <property type="project" value="TreeGrafter"/>
</dbReference>
<feature type="domain" description="Calx-beta" evidence="4">
    <location>
        <begin position="145"/>
        <end position="254"/>
    </location>
</feature>
<dbReference type="GO" id="GO:0016020">
    <property type="term" value="C:membrane"/>
    <property type="evidence" value="ECO:0007669"/>
    <property type="project" value="InterPro"/>
</dbReference>
<dbReference type="GO" id="GO:0004930">
    <property type="term" value="F:G protein-coupled receptor activity"/>
    <property type="evidence" value="ECO:0007669"/>
    <property type="project" value="InterPro"/>
</dbReference>
<feature type="non-terminal residue" evidence="5">
    <location>
        <position position="262"/>
    </location>
</feature>
<dbReference type="InterPro" id="IPR026919">
    <property type="entry name" value="ADGRV1"/>
</dbReference>
<proteinExistence type="predicted"/>
<organism evidence="5">
    <name type="scientific">marine metagenome</name>
    <dbReference type="NCBI Taxonomy" id="408172"/>
    <lineage>
        <taxon>unclassified sequences</taxon>
        <taxon>metagenomes</taxon>
        <taxon>ecological metagenomes</taxon>
    </lineage>
</organism>
<keyword evidence="2" id="KW-0677">Repeat</keyword>